<comment type="similarity">
    <text evidence="1 5">Belongs to the glycosyl hydrolase 17 family.</text>
</comment>
<dbReference type="EnsemblPlants" id="OGLUM10G03970.1">
    <property type="protein sequence ID" value="OGLUM10G03970.1"/>
    <property type="gene ID" value="OGLUM10G03970"/>
</dbReference>
<dbReference type="InterPro" id="IPR055414">
    <property type="entry name" value="LRR_R13L4/SHOC2-like"/>
</dbReference>
<proteinExistence type="inferred from homology"/>
<protein>
    <recommendedName>
        <fullName evidence="7">Disease resistance R13L4/SHOC-2-like LRR domain-containing protein</fullName>
    </recommendedName>
</protein>
<dbReference type="Pfam" id="PF23598">
    <property type="entry name" value="LRR_14"/>
    <property type="match status" value="1"/>
</dbReference>
<dbReference type="SUPFAM" id="SSF52047">
    <property type="entry name" value="RNI-like"/>
    <property type="match status" value="1"/>
</dbReference>
<dbReference type="InterPro" id="IPR032675">
    <property type="entry name" value="LRR_dom_sf"/>
</dbReference>
<dbReference type="GO" id="GO:0005975">
    <property type="term" value="P:carbohydrate metabolic process"/>
    <property type="evidence" value="ECO:0007669"/>
    <property type="project" value="InterPro"/>
</dbReference>
<dbReference type="PANTHER" id="PTHR32227">
    <property type="entry name" value="GLUCAN ENDO-1,3-BETA-GLUCOSIDASE BG1-RELATED-RELATED"/>
    <property type="match status" value="1"/>
</dbReference>
<dbReference type="SUPFAM" id="SSF51445">
    <property type="entry name" value="(Trans)glycosidases"/>
    <property type="match status" value="1"/>
</dbReference>
<evidence type="ECO:0000259" key="7">
    <source>
        <dbReference type="Pfam" id="PF23598"/>
    </source>
</evidence>
<dbReference type="Gramene" id="OGLUM10G03970.1">
    <property type="protein sequence ID" value="OGLUM10G03970.1"/>
    <property type="gene ID" value="OGLUM10G03970"/>
</dbReference>
<dbReference type="InterPro" id="IPR000490">
    <property type="entry name" value="Glyco_hydro_17"/>
</dbReference>
<evidence type="ECO:0000256" key="6">
    <source>
        <dbReference type="SAM" id="MobiDB-lite"/>
    </source>
</evidence>
<evidence type="ECO:0000256" key="1">
    <source>
        <dbReference type="ARBA" id="ARBA00008773"/>
    </source>
</evidence>
<feature type="region of interest" description="Disordered" evidence="6">
    <location>
        <begin position="894"/>
        <end position="914"/>
    </location>
</feature>
<dbReference type="InterPro" id="IPR017853">
    <property type="entry name" value="GH"/>
</dbReference>
<feature type="domain" description="Disease resistance R13L4/SHOC-2-like LRR" evidence="7">
    <location>
        <begin position="339"/>
        <end position="521"/>
    </location>
</feature>
<dbReference type="eggNOG" id="ENOG502SMBI">
    <property type="taxonomic scope" value="Eukaryota"/>
</dbReference>
<organism evidence="8">
    <name type="scientific">Oryza glumipatula</name>
    <dbReference type="NCBI Taxonomy" id="40148"/>
    <lineage>
        <taxon>Eukaryota</taxon>
        <taxon>Viridiplantae</taxon>
        <taxon>Streptophyta</taxon>
        <taxon>Embryophyta</taxon>
        <taxon>Tracheophyta</taxon>
        <taxon>Spermatophyta</taxon>
        <taxon>Magnoliopsida</taxon>
        <taxon>Liliopsida</taxon>
        <taxon>Poales</taxon>
        <taxon>Poaceae</taxon>
        <taxon>BOP clade</taxon>
        <taxon>Oryzoideae</taxon>
        <taxon>Oryzeae</taxon>
        <taxon>Oryzinae</taxon>
        <taxon>Oryza</taxon>
    </lineage>
</organism>
<evidence type="ECO:0000256" key="2">
    <source>
        <dbReference type="ARBA" id="ARBA00022737"/>
    </source>
</evidence>
<reference evidence="8" key="2">
    <citation type="submission" date="2018-05" db="EMBL/GenBank/DDBJ databases">
        <title>OgluRS3 (Oryza glumaepatula Reference Sequence Version 3).</title>
        <authorList>
            <person name="Zhang J."/>
            <person name="Kudrna D."/>
            <person name="Lee S."/>
            <person name="Talag J."/>
            <person name="Welchert J."/>
            <person name="Wing R.A."/>
        </authorList>
    </citation>
    <scope>NUCLEOTIDE SEQUENCE [LARGE SCALE GENOMIC DNA]</scope>
</reference>
<accession>A0A0E0B8F2</accession>
<evidence type="ECO:0000256" key="3">
    <source>
        <dbReference type="ARBA" id="ARBA00022801"/>
    </source>
</evidence>
<keyword evidence="3" id="KW-0378">Hydrolase</keyword>
<sequence>MSTSNVSIVEIEERLGKVVLTLDPIDKLVDEIHVDLARLASRDDKDGGHGEADDDEDRLVSTKYVEVSSLALQLKNDVKQLKRVLDANPHGGGWYHASSSSVARRPSMEMDTPPVEDLLDGNPRDSDPAALSLESLDGKLRRCLLCLAAFPAGVEAIKKRLLLHWWMGEGFVESIDAAKECFRELVSGGFLQPALHREHCRGVHYCRVNPSVRPRLVDAARNDGFLEFDEEDNPVQSTRRLCLRGNEAAGVRGGNETRGGRWRRRRRRNNSDDDDDGKLLTIYNINQQFVRLDRVGGKPAKTKSRAVLQLGRWRTSVKEHHVELAAGADVLKRAFMCKNLRYLSLRGISLIESLPESIGNLRELVVLDLRACHNLENLPASVGALSRLEYIDVSECLLDAMPEELSCLSNLVVLKGFVVGRAQSKVNPCRLAVLARMPRLRKLKLCTGKHCTVAGDDELRHLEHCDNLRSLTIVWGTKGVSSMIALPARLEKLDLQRTPMNDLLQFIQPSTSASLRKLYIRGGRLRAMTGGAACWKNVEIWRVRFLKNMECEWRDLQTSFPNVMVVENWGCDKLASWPCNHLGVWKRGETVKRSATSFVGVCYGMRGTDFPSPMEVVELYKSNNIRLMRLYHPNHQVLSALCGSGIGIIQGVGDNSILESLGYDQAAATNWVRTNVQAYSPGVSFQYIAVGNEVPAGVEMRFILPAMRNIERALSWQDQGVNGGDADHTGQIIATIHRCVSPGRTTIHKVHSTVLGSHRCTVASQCAPYYAYQYEGGHNIAISYALFTSPGTVVKDGSYNYQNLFDAMVDALYAALERADGENVRIVVAESGWPWSGMMAATVENSRTYYENLISHVGQGTPRRPGVPLQTYTLCSMRIVSSLDYSAMTRRRYTQLPSVSSHPNPSKTRPNNDF</sequence>
<dbReference type="HOGENOM" id="CLU_010051_1_0_1"/>
<evidence type="ECO:0000313" key="8">
    <source>
        <dbReference type="EnsemblPlants" id="OGLUM10G03970.1"/>
    </source>
</evidence>
<name>A0A0E0B8F2_9ORYZ</name>
<dbReference type="STRING" id="40148.A0A0E0B8F2"/>
<dbReference type="Gene3D" id="3.80.10.10">
    <property type="entry name" value="Ribonuclease Inhibitor"/>
    <property type="match status" value="1"/>
</dbReference>
<feature type="region of interest" description="Disordered" evidence="6">
    <location>
        <begin position="251"/>
        <end position="273"/>
    </location>
</feature>
<evidence type="ECO:0000256" key="4">
    <source>
        <dbReference type="ARBA" id="ARBA00023295"/>
    </source>
</evidence>
<feature type="compositionally biased region" description="Polar residues" evidence="6">
    <location>
        <begin position="895"/>
        <end position="914"/>
    </location>
</feature>
<dbReference type="InterPro" id="IPR044965">
    <property type="entry name" value="Glyco_hydro_17_plant"/>
</dbReference>
<dbReference type="Gene3D" id="3.20.20.80">
    <property type="entry name" value="Glycosidases"/>
    <property type="match status" value="1"/>
</dbReference>
<reference evidence="8" key="1">
    <citation type="submission" date="2015-04" db="UniProtKB">
        <authorList>
            <consortium name="EnsemblPlants"/>
        </authorList>
    </citation>
    <scope>IDENTIFICATION</scope>
</reference>
<dbReference type="Proteomes" id="UP000026961">
    <property type="component" value="Chromosome 10"/>
</dbReference>
<evidence type="ECO:0000313" key="9">
    <source>
        <dbReference type="Proteomes" id="UP000026961"/>
    </source>
</evidence>
<keyword evidence="2" id="KW-0677">Repeat</keyword>
<dbReference type="GO" id="GO:0004553">
    <property type="term" value="F:hydrolase activity, hydrolyzing O-glycosyl compounds"/>
    <property type="evidence" value="ECO:0007669"/>
    <property type="project" value="InterPro"/>
</dbReference>
<evidence type="ECO:0000256" key="5">
    <source>
        <dbReference type="RuleBase" id="RU004335"/>
    </source>
</evidence>
<dbReference type="Pfam" id="PF00332">
    <property type="entry name" value="Glyco_hydro_17"/>
    <property type="match status" value="1"/>
</dbReference>
<feature type="region of interest" description="Disordered" evidence="6">
    <location>
        <begin position="96"/>
        <end position="126"/>
    </location>
</feature>
<keyword evidence="4" id="KW-0326">Glycosidase</keyword>
<keyword evidence="9" id="KW-1185">Reference proteome</keyword>
<dbReference type="AlphaFoldDB" id="A0A0E0B8F2"/>